<evidence type="ECO:0000313" key="2">
    <source>
        <dbReference type="EMBL" id="KAF7269742.1"/>
    </source>
</evidence>
<dbReference type="EMBL" id="JAACXV010014191">
    <property type="protein sequence ID" value="KAF7269742.1"/>
    <property type="molecule type" value="Genomic_DNA"/>
</dbReference>
<name>A0A834I9M5_RHYFE</name>
<dbReference type="AlphaFoldDB" id="A0A834I9M5"/>
<feature type="region of interest" description="Disordered" evidence="1">
    <location>
        <begin position="1"/>
        <end position="26"/>
    </location>
</feature>
<accession>A0A834I9M5</accession>
<keyword evidence="3" id="KW-1185">Reference proteome</keyword>
<sequence>MSSTARRRHHPGTTKTTTAVRFSLSHSEKRTPSDLYIMYPSATTSISVPLMKTSIANATGTPLSPPTTTPLKFSPWSFFEPDCSPLRALVRHAISAVRRPKLTTKPRDSDVRSYLFIFAFGSSPPGDSDGSIGIFF</sequence>
<proteinExistence type="predicted"/>
<dbReference type="Proteomes" id="UP000625711">
    <property type="component" value="Unassembled WGS sequence"/>
</dbReference>
<protein>
    <submittedName>
        <fullName evidence="2">Uncharacterized protein</fullName>
    </submittedName>
</protein>
<evidence type="ECO:0000256" key="1">
    <source>
        <dbReference type="SAM" id="MobiDB-lite"/>
    </source>
</evidence>
<feature type="compositionally biased region" description="Basic residues" evidence="1">
    <location>
        <begin position="1"/>
        <end position="12"/>
    </location>
</feature>
<reference evidence="2" key="1">
    <citation type="submission" date="2020-08" db="EMBL/GenBank/DDBJ databases">
        <title>Genome sequencing and assembly of the red palm weevil Rhynchophorus ferrugineus.</title>
        <authorList>
            <person name="Dias G.B."/>
            <person name="Bergman C.M."/>
            <person name="Manee M."/>
        </authorList>
    </citation>
    <scope>NUCLEOTIDE SEQUENCE</scope>
    <source>
        <strain evidence="2">AA-2017</strain>
        <tissue evidence="2">Whole larva</tissue>
    </source>
</reference>
<gene>
    <name evidence="2" type="ORF">GWI33_017260</name>
</gene>
<comment type="caution">
    <text evidence="2">The sequence shown here is derived from an EMBL/GenBank/DDBJ whole genome shotgun (WGS) entry which is preliminary data.</text>
</comment>
<organism evidence="2 3">
    <name type="scientific">Rhynchophorus ferrugineus</name>
    <name type="common">Red palm weevil</name>
    <name type="synonym">Curculio ferrugineus</name>
    <dbReference type="NCBI Taxonomy" id="354439"/>
    <lineage>
        <taxon>Eukaryota</taxon>
        <taxon>Metazoa</taxon>
        <taxon>Ecdysozoa</taxon>
        <taxon>Arthropoda</taxon>
        <taxon>Hexapoda</taxon>
        <taxon>Insecta</taxon>
        <taxon>Pterygota</taxon>
        <taxon>Neoptera</taxon>
        <taxon>Endopterygota</taxon>
        <taxon>Coleoptera</taxon>
        <taxon>Polyphaga</taxon>
        <taxon>Cucujiformia</taxon>
        <taxon>Curculionidae</taxon>
        <taxon>Dryophthorinae</taxon>
        <taxon>Rhynchophorus</taxon>
    </lineage>
</organism>
<evidence type="ECO:0000313" key="3">
    <source>
        <dbReference type="Proteomes" id="UP000625711"/>
    </source>
</evidence>